<organism evidence="1">
    <name type="scientific">Rhizophora mucronata</name>
    <name type="common">Asiatic mangrove</name>
    <dbReference type="NCBI Taxonomy" id="61149"/>
    <lineage>
        <taxon>Eukaryota</taxon>
        <taxon>Viridiplantae</taxon>
        <taxon>Streptophyta</taxon>
        <taxon>Embryophyta</taxon>
        <taxon>Tracheophyta</taxon>
        <taxon>Spermatophyta</taxon>
        <taxon>Magnoliopsida</taxon>
        <taxon>eudicotyledons</taxon>
        <taxon>Gunneridae</taxon>
        <taxon>Pentapetalae</taxon>
        <taxon>rosids</taxon>
        <taxon>fabids</taxon>
        <taxon>Malpighiales</taxon>
        <taxon>Rhizophoraceae</taxon>
        <taxon>Rhizophora</taxon>
    </lineage>
</organism>
<evidence type="ECO:0000313" key="1">
    <source>
        <dbReference type="EMBL" id="MBX73146.1"/>
    </source>
</evidence>
<accession>A0A2P2R1K3</accession>
<proteinExistence type="predicted"/>
<dbReference type="AlphaFoldDB" id="A0A2P2R1K3"/>
<protein>
    <submittedName>
        <fullName evidence="1">Uncharacterized protein</fullName>
    </submittedName>
</protein>
<name>A0A2P2R1K3_RHIMU</name>
<sequence length="16" mass="1916">MLEVVKCCFNYLSYCT</sequence>
<dbReference type="EMBL" id="GGEC01092662">
    <property type="protein sequence ID" value="MBX73146.1"/>
    <property type="molecule type" value="Transcribed_RNA"/>
</dbReference>
<reference evidence="1" key="1">
    <citation type="submission" date="2018-02" db="EMBL/GenBank/DDBJ databases">
        <title>Rhizophora mucronata_Transcriptome.</title>
        <authorList>
            <person name="Meera S.P."/>
            <person name="Sreeshan A."/>
            <person name="Augustine A."/>
        </authorList>
    </citation>
    <scope>NUCLEOTIDE SEQUENCE</scope>
    <source>
        <tissue evidence="1">Leaf</tissue>
    </source>
</reference>